<sequence>MKDCNVGESNEFGSICKSLFFLEEKVEVVQCRHDGLWLVRRCSARKGLMALHVMAFHLCNLPPFSSFPIYLSLPRRILRALID</sequence>
<gene>
    <name evidence="1" type="ORF">EUGRSUZ_A02075</name>
</gene>
<dbReference type="InParanoid" id="A0A059DHF0"/>
<evidence type="ECO:0000313" key="1">
    <source>
        <dbReference type="EMBL" id="KCW89836.1"/>
    </source>
</evidence>
<protein>
    <submittedName>
        <fullName evidence="1">Uncharacterized protein</fullName>
    </submittedName>
</protein>
<dbReference type="AlphaFoldDB" id="A0A059DHF0"/>
<name>A0A059DHF0_EUCGR</name>
<accession>A0A059DHF0</accession>
<dbReference type="EMBL" id="KK198753">
    <property type="protein sequence ID" value="KCW89836.1"/>
    <property type="molecule type" value="Genomic_DNA"/>
</dbReference>
<proteinExistence type="predicted"/>
<organism evidence="1">
    <name type="scientific">Eucalyptus grandis</name>
    <name type="common">Flooded gum</name>
    <dbReference type="NCBI Taxonomy" id="71139"/>
    <lineage>
        <taxon>Eukaryota</taxon>
        <taxon>Viridiplantae</taxon>
        <taxon>Streptophyta</taxon>
        <taxon>Embryophyta</taxon>
        <taxon>Tracheophyta</taxon>
        <taxon>Spermatophyta</taxon>
        <taxon>Magnoliopsida</taxon>
        <taxon>eudicotyledons</taxon>
        <taxon>Gunneridae</taxon>
        <taxon>Pentapetalae</taxon>
        <taxon>rosids</taxon>
        <taxon>malvids</taxon>
        <taxon>Myrtales</taxon>
        <taxon>Myrtaceae</taxon>
        <taxon>Myrtoideae</taxon>
        <taxon>Eucalypteae</taxon>
        <taxon>Eucalyptus</taxon>
    </lineage>
</organism>
<dbReference type="Gramene" id="KCW89836">
    <property type="protein sequence ID" value="KCW89836"/>
    <property type="gene ID" value="EUGRSUZ_A02075"/>
</dbReference>
<reference evidence="1" key="1">
    <citation type="submission" date="2013-07" db="EMBL/GenBank/DDBJ databases">
        <title>The genome of Eucalyptus grandis.</title>
        <authorList>
            <person name="Schmutz J."/>
            <person name="Hayes R."/>
            <person name="Myburg A."/>
            <person name="Tuskan G."/>
            <person name="Grattapaglia D."/>
            <person name="Rokhsar D.S."/>
        </authorList>
    </citation>
    <scope>NUCLEOTIDE SEQUENCE</scope>
    <source>
        <tissue evidence="1">Leaf extractions</tissue>
    </source>
</reference>